<protein>
    <submittedName>
        <fullName evidence="6">Glycine oxidase ThiO</fullName>
        <ecNumber evidence="6">1.4.3.19</ecNumber>
    </submittedName>
</protein>
<dbReference type="InterPro" id="IPR006076">
    <property type="entry name" value="FAD-dep_OxRdtase"/>
</dbReference>
<evidence type="ECO:0000313" key="6">
    <source>
        <dbReference type="EMBL" id="XBH07072.1"/>
    </source>
</evidence>
<dbReference type="InterPro" id="IPR036188">
    <property type="entry name" value="FAD/NAD-bd_sf"/>
</dbReference>
<dbReference type="AlphaFoldDB" id="A0AAU7CND3"/>
<keyword evidence="4" id="KW-1133">Transmembrane helix</keyword>
<feature type="domain" description="FAD dependent oxidoreductase" evidence="5">
    <location>
        <begin position="4"/>
        <end position="349"/>
    </location>
</feature>
<dbReference type="GO" id="GO:0005737">
    <property type="term" value="C:cytoplasm"/>
    <property type="evidence" value="ECO:0007669"/>
    <property type="project" value="TreeGrafter"/>
</dbReference>
<organism evidence="6">
    <name type="scientific">Singulisphaera sp. Ch08</name>
    <dbReference type="NCBI Taxonomy" id="3120278"/>
    <lineage>
        <taxon>Bacteria</taxon>
        <taxon>Pseudomonadati</taxon>
        <taxon>Planctomycetota</taxon>
        <taxon>Planctomycetia</taxon>
        <taxon>Isosphaerales</taxon>
        <taxon>Isosphaeraceae</taxon>
        <taxon>Singulisphaera</taxon>
    </lineage>
</organism>
<evidence type="ECO:0000256" key="2">
    <source>
        <dbReference type="ARBA" id="ARBA00022977"/>
    </source>
</evidence>
<dbReference type="GO" id="GO:0009228">
    <property type="term" value="P:thiamine biosynthetic process"/>
    <property type="evidence" value="ECO:0007669"/>
    <property type="project" value="UniProtKB-KW"/>
</dbReference>
<keyword evidence="3 6" id="KW-0560">Oxidoreductase</keyword>
<dbReference type="Gene3D" id="3.50.50.60">
    <property type="entry name" value="FAD/NAD(P)-binding domain"/>
    <property type="match status" value="1"/>
</dbReference>
<comment type="pathway">
    <text evidence="1">Cofactor biosynthesis; thiamine diphosphate biosynthesis.</text>
</comment>
<dbReference type="SUPFAM" id="SSF54373">
    <property type="entry name" value="FAD-linked reductases, C-terminal domain"/>
    <property type="match status" value="1"/>
</dbReference>
<evidence type="ECO:0000256" key="3">
    <source>
        <dbReference type="ARBA" id="ARBA00023002"/>
    </source>
</evidence>
<evidence type="ECO:0000256" key="4">
    <source>
        <dbReference type="SAM" id="Phobius"/>
    </source>
</evidence>
<keyword evidence="4" id="KW-0812">Transmembrane</keyword>
<dbReference type="GO" id="GO:0050660">
    <property type="term" value="F:flavin adenine dinucleotide binding"/>
    <property type="evidence" value="ECO:0007669"/>
    <property type="project" value="InterPro"/>
</dbReference>
<gene>
    <name evidence="6" type="primary">thiO</name>
    <name evidence="6" type="ORF">V5E97_13830</name>
</gene>
<name>A0AAU7CND3_9BACT</name>
<dbReference type="PANTHER" id="PTHR13847:SF289">
    <property type="entry name" value="GLYCINE OXIDASE"/>
    <property type="match status" value="1"/>
</dbReference>
<proteinExistence type="predicted"/>
<dbReference type="SUPFAM" id="SSF51905">
    <property type="entry name" value="FAD/NAD(P)-binding domain"/>
    <property type="match status" value="1"/>
</dbReference>
<accession>A0AAU7CND3</accession>
<dbReference type="NCBIfam" id="TIGR02352">
    <property type="entry name" value="thiamin_ThiO"/>
    <property type="match status" value="1"/>
</dbReference>
<dbReference type="EMBL" id="CP155447">
    <property type="protein sequence ID" value="XBH07072.1"/>
    <property type="molecule type" value="Genomic_DNA"/>
</dbReference>
<keyword evidence="2" id="KW-0784">Thiamine biosynthesis</keyword>
<evidence type="ECO:0000259" key="5">
    <source>
        <dbReference type="Pfam" id="PF01266"/>
    </source>
</evidence>
<dbReference type="Pfam" id="PF01266">
    <property type="entry name" value="DAO"/>
    <property type="match status" value="1"/>
</dbReference>
<reference evidence="6" key="1">
    <citation type="submission" date="2024-05" db="EMBL/GenBank/DDBJ databases">
        <title>Planctomycetes of the genus Singulisphaera possess chitinolytic capabilities.</title>
        <authorList>
            <person name="Ivanova A."/>
        </authorList>
    </citation>
    <scope>NUCLEOTIDE SEQUENCE</scope>
    <source>
        <strain evidence="6">Ch08T</strain>
    </source>
</reference>
<feature type="transmembrane region" description="Helical" evidence="4">
    <location>
        <begin position="6"/>
        <end position="26"/>
    </location>
</feature>
<dbReference type="RefSeq" id="WP_406699919.1">
    <property type="nucleotide sequence ID" value="NZ_CP155447.1"/>
</dbReference>
<dbReference type="InterPro" id="IPR012727">
    <property type="entry name" value="Gly_oxidase_ThiO"/>
</dbReference>
<dbReference type="EC" id="1.4.3.19" evidence="6"/>
<dbReference type="PANTHER" id="PTHR13847">
    <property type="entry name" value="SARCOSINE DEHYDROGENASE-RELATED"/>
    <property type="match status" value="1"/>
</dbReference>
<sequence>MQHDVVIVGGGVIGLSVAYALAKAGIRATLLDRREFGREASWAGAGLIPPCSERPPAQPFELLRSWSARLYPQWSDALREETGIDNGFRRTGGVDVAWTEDEENALRTAAGRWRTDGIVYERLAPGDYVRVEPALNPTLRVVYYLPDRSQIRNPWHLEALKAAIEARGARLHPHEAVVGFETADGRVTAVRTEQGRIPCGQVIVTAGAWSAGLLEMLGIQAPTPPVKGQIVLLRCQGKVLRRIVEHGRMYLVPREDGRVLIGATEENAGFDTRPTTQGVRDLLDEAIRLIPALADAEVERAWAGLRPGSIDSRPYLGTVPDFSNLLVATGHKRSGLQLSPATAEAITDLVLGRPARIDLSLFRIDREPAPASDDVFRS</sequence>
<dbReference type="GO" id="GO:0043799">
    <property type="term" value="F:glycine oxidase activity"/>
    <property type="evidence" value="ECO:0007669"/>
    <property type="project" value="UniProtKB-EC"/>
</dbReference>
<keyword evidence="4" id="KW-0472">Membrane</keyword>
<evidence type="ECO:0000256" key="1">
    <source>
        <dbReference type="ARBA" id="ARBA00004948"/>
    </source>
</evidence>
<dbReference type="Gene3D" id="3.30.9.10">
    <property type="entry name" value="D-Amino Acid Oxidase, subunit A, domain 2"/>
    <property type="match status" value="1"/>
</dbReference>